<dbReference type="PANTHER" id="PTHR33966:SF1">
    <property type="entry name" value="PROTEIN ODR-4 HOMOLOG"/>
    <property type="match status" value="1"/>
</dbReference>
<dbReference type="PANTHER" id="PTHR33966">
    <property type="entry name" value="PROTEIN ODR-4 HOMOLOG"/>
    <property type="match status" value="1"/>
</dbReference>
<comment type="function">
    <text evidence="1">May play a role in the trafficking of a subset of G-protein coupled receptors.</text>
</comment>
<protein>
    <recommendedName>
        <fullName evidence="4">Protein odr-4 homolog</fullName>
    </recommendedName>
</protein>
<evidence type="ECO:0000256" key="3">
    <source>
        <dbReference type="ARBA" id="ARBA00010131"/>
    </source>
</evidence>
<keyword evidence="5 8" id="KW-0812">Transmembrane</keyword>
<evidence type="ECO:0000256" key="7">
    <source>
        <dbReference type="ARBA" id="ARBA00023136"/>
    </source>
</evidence>
<keyword evidence="6 8" id="KW-1133">Transmembrane helix</keyword>
<evidence type="ECO:0000313" key="9">
    <source>
        <dbReference type="EMBL" id="CAB3226648.1"/>
    </source>
</evidence>
<evidence type="ECO:0000256" key="4">
    <source>
        <dbReference type="ARBA" id="ARBA00020550"/>
    </source>
</evidence>
<organism evidence="9">
    <name type="scientific">Phallusia mammillata</name>
    <dbReference type="NCBI Taxonomy" id="59560"/>
    <lineage>
        <taxon>Eukaryota</taxon>
        <taxon>Metazoa</taxon>
        <taxon>Chordata</taxon>
        <taxon>Tunicata</taxon>
        <taxon>Ascidiacea</taxon>
        <taxon>Phlebobranchia</taxon>
        <taxon>Ascidiidae</taxon>
        <taxon>Phallusia</taxon>
    </lineage>
</organism>
<gene>
    <name evidence="9" type="primary">C1orf27</name>
</gene>
<accession>A0A6F9D8S7</accession>
<reference evidence="9" key="1">
    <citation type="submission" date="2020-04" db="EMBL/GenBank/DDBJ databases">
        <authorList>
            <person name="Neveu A P."/>
        </authorList>
    </citation>
    <scope>NUCLEOTIDE SEQUENCE</scope>
    <source>
        <tissue evidence="9">Whole embryo</tissue>
    </source>
</reference>
<feature type="transmembrane region" description="Helical" evidence="8">
    <location>
        <begin position="442"/>
        <end position="460"/>
    </location>
</feature>
<dbReference type="GO" id="GO:0012505">
    <property type="term" value="C:endomembrane system"/>
    <property type="evidence" value="ECO:0007669"/>
    <property type="project" value="TreeGrafter"/>
</dbReference>
<comment type="similarity">
    <text evidence="3">Belongs to the ODR-4 family.</text>
</comment>
<dbReference type="GO" id="GO:0016020">
    <property type="term" value="C:membrane"/>
    <property type="evidence" value="ECO:0007669"/>
    <property type="project" value="UniProtKB-SubCell"/>
</dbReference>
<evidence type="ECO:0000256" key="8">
    <source>
        <dbReference type="SAM" id="Phobius"/>
    </source>
</evidence>
<dbReference type="InterPro" id="IPR029454">
    <property type="entry name" value="ODR-4-like"/>
</dbReference>
<proteinExistence type="evidence at transcript level"/>
<dbReference type="Pfam" id="PF14778">
    <property type="entry name" value="ODR4-like"/>
    <property type="match status" value="1"/>
</dbReference>
<dbReference type="EMBL" id="LR783473">
    <property type="protein sequence ID" value="CAB3226648.1"/>
    <property type="molecule type" value="mRNA"/>
</dbReference>
<name>A0A6F9D8S7_9ASCI</name>
<sequence length="462" mass="52132">MCKVFIKMVRIIVAEETCAESIRTWRKQQEPVVGLILGKTTSTKDYIIKFVRCPAKSETSSKVLKIEDNWVAGHAVEVSHILPGGISVIGLFAVADPSSDKTLQSSLRQALYCTYSFINHSCPYKFPTSEGPKLWTVIHFDMTSGRSIFSKQFDMLDRVSSAKPVDLKYQQPCSRWSFLNSHVDIDITIPLAPLASTNVQCLQAMVWPFCDQILNSSVLLNGAMMNDSDMVDPEITVKSGKGHKQKHKQSTLAKWGKTHSCEFFLHNDDNESDQNGIDLSKASQCIKLCGSFYTCAYVPLKTPVSEAIEELKFDLIRSVFRRCSLVCEELQDQNRQLTSHQYVMFPRRVGFPKQNTDEFQFSEYQFHGEPLEDCVARIQETFDEAISVDDINNALEEFKQVKSTESVPKQDTQEMIDKDSQRKDVQIENGEMEEQAQFPIRALLAAGTAVLAVVLSYLSLAD</sequence>
<dbReference type="GO" id="GO:0008104">
    <property type="term" value="P:intracellular protein localization"/>
    <property type="evidence" value="ECO:0007669"/>
    <property type="project" value="TreeGrafter"/>
</dbReference>
<evidence type="ECO:0000256" key="1">
    <source>
        <dbReference type="ARBA" id="ARBA00003891"/>
    </source>
</evidence>
<evidence type="ECO:0000256" key="6">
    <source>
        <dbReference type="ARBA" id="ARBA00022989"/>
    </source>
</evidence>
<keyword evidence="7 8" id="KW-0472">Membrane</keyword>
<comment type="subcellular location">
    <subcellularLocation>
        <location evidence="2">Membrane</location>
    </subcellularLocation>
</comment>
<dbReference type="AlphaFoldDB" id="A0A6F9D8S7"/>
<evidence type="ECO:0000256" key="5">
    <source>
        <dbReference type="ARBA" id="ARBA00022692"/>
    </source>
</evidence>
<evidence type="ECO:0000256" key="2">
    <source>
        <dbReference type="ARBA" id="ARBA00004370"/>
    </source>
</evidence>